<dbReference type="RefSeq" id="WP_176574554.1">
    <property type="nucleotide sequence ID" value="NZ_CP056041.1"/>
</dbReference>
<dbReference type="PRINTS" id="PR00455">
    <property type="entry name" value="HTHTETR"/>
</dbReference>
<feature type="DNA-binding region" description="H-T-H motif" evidence="4">
    <location>
        <begin position="42"/>
        <end position="61"/>
    </location>
</feature>
<dbReference type="Gene3D" id="1.10.10.60">
    <property type="entry name" value="Homeodomain-like"/>
    <property type="match status" value="1"/>
</dbReference>
<dbReference type="Pfam" id="PF00440">
    <property type="entry name" value="TetR_N"/>
    <property type="match status" value="1"/>
</dbReference>
<dbReference type="Gene3D" id="1.10.357.10">
    <property type="entry name" value="Tetracycline Repressor, domain 2"/>
    <property type="match status" value="1"/>
</dbReference>
<protein>
    <submittedName>
        <fullName evidence="6">TetR/AcrR family transcriptional regulator</fullName>
    </submittedName>
</protein>
<proteinExistence type="predicted"/>
<keyword evidence="1" id="KW-0805">Transcription regulation</keyword>
<dbReference type="PROSITE" id="PS50977">
    <property type="entry name" value="HTH_TETR_2"/>
    <property type="match status" value="1"/>
</dbReference>
<reference evidence="6 7" key="1">
    <citation type="submission" date="2020-06" db="EMBL/GenBank/DDBJ databases">
        <title>Genome mining for natural products.</title>
        <authorList>
            <person name="Zhang B."/>
            <person name="Shi J."/>
            <person name="Ge H."/>
        </authorList>
    </citation>
    <scope>NUCLEOTIDE SEQUENCE [LARGE SCALE GENOMIC DNA]</scope>
    <source>
        <strain evidence="6 7">NA02069</strain>
    </source>
</reference>
<evidence type="ECO:0000256" key="4">
    <source>
        <dbReference type="PROSITE-ProRule" id="PRU00335"/>
    </source>
</evidence>
<accession>A0A7H8T2B1</accession>
<dbReference type="InterPro" id="IPR009057">
    <property type="entry name" value="Homeodomain-like_sf"/>
</dbReference>
<keyword evidence="2 4" id="KW-0238">DNA-binding</keyword>
<dbReference type="GO" id="GO:0003700">
    <property type="term" value="F:DNA-binding transcription factor activity"/>
    <property type="evidence" value="ECO:0007669"/>
    <property type="project" value="TreeGrafter"/>
</dbReference>
<dbReference type="EMBL" id="CP056041">
    <property type="protein sequence ID" value="QKZ17158.1"/>
    <property type="molecule type" value="Genomic_DNA"/>
</dbReference>
<evidence type="ECO:0000256" key="1">
    <source>
        <dbReference type="ARBA" id="ARBA00023015"/>
    </source>
</evidence>
<evidence type="ECO:0000259" key="5">
    <source>
        <dbReference type="PROSITE" id="PS50977"/>
    </source>
</evidence>
<dbReference type="SUPFAM" id="SSF46689">
    <property type="entry name" value="Homeodomain-like"/>
    <property type="match status" value="1"/>
</dbReference>
<dbReference type="Proteomes" id="UP000509418">
    <property type="component" value="Chromosome"/>
</dbReference>
<keyword evidence="3" id="KW-0804">Transcription</keyword>
<evidence type="ECO:0000313" key="6">
    <source>
        <dbReference type="EMBL" id="QKZ17158.1"/>
    </source>
</evidence>
<feature type="domain" description="HTH tetR-type" evidence="5">
    <location>
        <begin position="19"/>
        <end position="79"/>
    </location>
</feature>
<evidence type="ECO:0000256" key="3">
    <source>
        <dbReference type="ARBA" id="ARBA00023163"/>
    </source>
</evidence>
<organism evidence="6 7">
    <name type="scientific">Streptomyces chartreusis</name>
    <dbReference type="NCBI Taxonomy" id="1969"/>
    <lineage>
        <taxon>Bacteria</taxon>
        <taxon>Bacillati</taxon>
        <taxon>Actinomycetota</taxon>
        <taxon>Actinomycetes</taxon>
        <taxon>Kitasatosporales</taxon>
        <taxon>Streptomycetaceae</taxon>
        <taxon>Streptomyces</taxon>
    </lineage>
</organism>
<name>A0A7H8T2B1_STRCX</name>
<evidence type="ECO:0000313" key="7">
    <source>
        <dbReference type="Proteomes" id="UP000509418"/>
    </source>
</evidence>
<dbReference type="GO" id="GO:0000976">
    <property type="term" value="F:transcription cis-regulatory region binding"/>
    <property type="evidence" value="ECO:0007669"/>
    <property type="project" value="TreeGrafter"/>
</dbReference>
<dbReference type="InterPro" id="IPR050109">
    <property type="entry name" value="HTH-type_TetR-like_transc_reg"/>
</dbReference>
<dbReference type="InterPro" id="IPR001647">
    <property type="entry name" value="HTH_TetR"/>
</dbReference>
<sequence length="202" mass="21998">MFDQDEGAASLTLRERNKARLRQAMLLAALEVFAQSGYGSATVEAIATRAGVAKVTLYTYFPRGREELFRELYENINGELIENASQIYASEGRFADRVIALTQVLVKVAQRPLIGRFYSIDDPALDVALDDVRGRASRVWADLIAEDLAAEQQTGTVKTQVSPQAFAELLLGAMRSALSKAAREQEAAGDIVQAMTALLSGL</sequence>
<evidence type="ECO:0000256" key="2">
    <source>
        <dbReference type="ARBA" id="ARBA00023125"/>
    </source>
</evidence>
<dbReference type="PANTHER" id="PTHR30055">
    <property type="entry name" value="HTH-TYPE TRANSCRIPTIONAL REGULATOR RUTR"/>
    <property type="match status" value="1"/>
</dbReference>
<dbReference type="PANTHER" id="PTHR30055:SF234">
    <property type="entry name" value="HTH-TYPE TRANSCRIPTIONAL REGULATOR BETI"/>
    <property type="match status" value="1"/>
</dbReference>
<dbReference type="AlphaFoldDB" id="A0A7H8T2B1"/>
<gene>
    <name evidence="6" type="ORF">HUT05_07130</name>
</gene>
<keyword evidence="7" id="KW-1185">Reference proteome</keyword>